<dbReference type="InterPro" id="IPR025403">
    <property type="entry name" value="TgpA-like_C"/>
</dbReference>
<dbReference type="PANTHER" id="PTHR42736">
    <property type="entry name" value="PROTEIN-GLUTAMINE GAMMA-GLUTAMYLTRANSFERASE"/>
    <property type="match status" value="1"/>
</dbReference>
<keyword evidence="1" id="KW-0472">Membrane</keyword>
<dbReference type="PANTHER" id="PTHR42736:SF1">
    <property type="entry name" value="PROTEIN-GLUTAMINE GAMMA-GLUTAMYLTRANSFERASE"/>
    <property type="match status" value="1"/>
</dbReference>
<dbReference type="RefSeq" id="WP_336588929.1">
    <property type="nucleotide sequence ID" value="NZ_JBBAXC010000027.1"/>
</dbReference>
<accession>A0ABU8HJA5</accession>
<feature type="domain" description="Transglutaminase-like" evidence="2">
    <location>
        <begin position="485"/>
        <end position="560"/>
    </location>
</feature>
<feature type="transmembrane region" description="Helical" evidence="1">
    <location>
        <begin position="141"/>
        <end position="158"/>
    </location>
</feature>
<gene>
    <name evidence="3" type="ORF">WAK64_20875</name>
</gene>
<name>A0ABU8HJA5_9BACI</name>
<dbReference type="SUPFAM" id="SSF54001">
    <property type="entry name" value="Cysteine proteinases"/>
    <property type="match status" value="1"/>
</dbReference>
<keyword evidence="1" id="KW-1133">Transmembrane helix</keyword>
<feature type="transmembrane region" description="Helical" evidence="1">
    <location>
        <begin position="202"/>
        <end position="219"/>
    </location>
</feature>
<dbReference type="EMBL" id="JBBAXC010000027">
    <property type="protein sequence ID" value="MEI5909486.1"/>
    <property type="molecule type" value="Genomic_DNA"/>
</dbReference>
<dbReference type="InterPro" id="IPR002931">
    <property type="entry name" value="Transglutaminase-like"/>
</dbReference>
<reference evidence="3 4" key="1">
    <citation type="journal article" date="2018" name="J. Microbiol.">
        <title>Bacillus spongiae sp. nov., isolated from sponge of Jeju Island.</title>
        <authorList>
            <person name="Lee G.E."/>
            <person name="Im W.T."/>
            <person name="Park J.S."/>
        </authorList>
    </citation>
    <scope>NUCLEOTIDE SEQUENCE [LARGE SCALE GENOMIC DNA]</scope>
    <source>
        <strain evidence="3 4">135PIL107-10</strain>
    </source>
</reference>
<feature type="transmembrane region" description="Helical" evidence="1">
    <location>
        <begin position="38"/>
        <end position="56"/>
    </location>
</feature>
<evidence type="ECO:0000313" key="3">
    <source>
        <dbReference type="EMBL" id="MEI5909486.1"/>
    </source>
</evidence>
<sequence length="745" mass="86678">MNEYVQKNWKQVVFLFIGFVFIGEWLRPLEVVTDTGDIFYFLVFVLVSFVLLYFHINRWLSYTIKLLIILFSINRIHFDIPIIQFEWVGMFLNDIIVGTGRLVSQEWMLLPNPFRTILFFTLLWIMTYLVHYWLNVKKSMFLFFILTLVYITVLDTFTEYDAKISMVRTIILGFLLLGILAFEKLAVKENIQASAQVFQRWIIPLVVIVSITSLFAYAAPKAEQPKWPDPVPFFKSLNPNSGSGLGGVKKAGYGEDDSQLGGPYIGDATIVYETEVQEKHYWKIETKEYYTGKGWITKTDQTNTQELEDGISPLPPDPTKPSVTESVRGLTNFYPHVAYPYGFERVTFDSKPNYQVDYHPYTEKLRPLAKGEPVSITNYTVQYRKPVYRIDKMENITSIEDVNDMEELSESEVIEAKSIYEVYTQLPALLPDRVKELAEEITEESSNWYEMTKEVEQYFDNNGFVYEETDVLTPGDEEDYVDQFLFESQQGYCDNFSSSMVVLLRSVGVPARWVKGFTGGEFVKNLEEGKSQFNVTNNNAHSWVEVYFPGVGWVPFEPTIGFDNNVSYQKITETRNIDSEDTATEASAPVDQQDVQRNQILPDEDVGGEESVTDETVVTKIKNYILNNWFKLFVLLTVVSGTIVYIFVKRSRWIPYLLLIRYKFRKQDLSKAYIALLKQFERFGLKMEEGQTLREYAHYIDSFFGTREMTTLTREYEKQLYGNSEEANWIEMRELWENLIKRTTG</sequence>
<feature type="transmembrane region" description="Helical" evidence="1">
    <location>
        <begin position="9"/>
        <end position="26"/>
    </location>
</feature>
<dbReference type="Pfam" id="PF01841">
    <property type="entry name" value="Transglut_core"/>
    <property type="match status" value="1"/>
</dbReference>
<dbReference type="InterPro" id="IPR038765">
    <property type="entry name" value="Papain-like_cys_pep_sf"/>
</dbReference>
<evidence type="ECO:0000259" key="2">
    <source>
        <dbReference type="SMART" id="SM00460"/>
    </source>
</evidence>
<comment type="caution">
    <text evidence="3">The sequence shown here is derived from an EMBL/GenBank/DDBJ whole genome shotgun (WGS) entry which is preliminary data.</text>
</comment>
<dbReference type="Pfam" id="PF13559">
    <property type="entry name" value="DUF4129"/>
    <property type="match status" value="1"/>
</dbReference>
<keyword evidence="1" id="KW-0812">Transmembrane</keyword>
<dbReference type="SMART" id="SM00460">
    <property type="entry name" value="TGc"/>
    <property type="match status" value="1"/>
</dbReference>
<dbReference type="InterPro" id="IPR052901">
    <property type="entry name" value="Bact_TGase-like"/>
</dbReference>
<evidence type="ECO:0000313" key="4">
    <source>
        <dbReference type="Proteomes" id="UP001312865"/>
    </source>
</evidence>
<keyword evidence="4" id="KW-1185">Reference proteome</keyword>
<feature type="transmembrane region" description="Helical" evidence="1">
    <location>
        <begin position="164"/>
        <end position="182"/>
    </location>
</feature>
<proteinExistence type="predicted"/>
<feature type="transmembrane region" description="Helical" evidence="1">
    <location>
        <begin position="116"/>
        <end position="134"/>
    </location>
</feature>
<organism evidence="3 4">
    <name type="scientific">Bacillus spongiae</name>
    <dbReference type="NCBI Taxonomy" id="2683610"/>
    <lineage>
        <taxon>Bacteria</taxon>
        <taxon>Bacillati</taxon>
        <taxon>Bacillota</taxon>
        <taxon>Bacilli</taxon>
        <taxon>Bacillales</taxon>
        <taxon>Bacillaceae</taxon>
        <taxon>Bacillus</taxon>
    </lineage>
</organism>
<feature type="transmembrane region" description="Helical" evidence="1">
    <location>
        <begin position="629"/>
        <end position="648"/>
    </location>
</feature>
<protein>
    <submittedName>
        <fullName evidence="3">Transglutaminase domain-containing protein</fullName>
    </submittedName>
</protein>
<dbReference type="Gene3D" id="3.10.620.30">
    <property type="match status" value="1"/>
</dbReference>
<evidence type="ECO:0000256" key="1">
    <source>
        <dbReference type="SAM" id="Phobius"/>
    </source>
</evidence>
<dbReference type="Proteomes" id="UP001312865">
    <property type="component" value="Unassembled WGS sequence"/>
</dbReference>